<evidence type="ECO:0000259" key="18">
    <source>
        <dbReference type="PROSITE" id="PS51384"/>
    </source>
</evidence>
<dbReference type="GO" id="GO:0046872">
    <property type="term" value="F:metal ion binding"/>
    <property type="evidence" value="ECO:0007669"/>
    <property type="project" value="UniProtKB-UniRule"/>
</dbReference>
<evidence type="ECO:0000256" key="13">
    <source>
        <dbReference type="ARBA" id="ARBA00023027"/>
    </source>
</evidence>
<dbReference type="RefSeq" id="XP_033394095.1">
    <property type="nucleotide sequence ID" value="XM_033545814.1"/>
</dbReference>
<evidence type="ECO:0000256" key="2">
    <source>
        <dbReference type="ARBA" id="ARBA00004572"/>
    </source>
</evidence>
<dbReference type="SUPFAM" id="SSF63380">
    <property type="entry name" value="Riboflavin synthase domain-like"/>
    <property type="match status" value="1"/>
</dbReference>
<keyword evidence="20" id="KW-1185">Reference proteome</keyword>
<evidence type="ECO:0000256" key="15">
    <source>
        <dbReference type="PIRSR" id="PIRSR601834-1"/>
    </source>
</evidence>
<dbReference type="GO" id="GO:0020037">
    <property type="term" value="F:heme binding"/>
    <property type="evidence" value="ECO:0007669"/>
    <property type="project" value="UniProtKB-UniRule"/>
</dbReference>
<feature type="domain" description="Cytochrome b5 heme-binding" evidence="17">
    <location>
        <begin position="20"/>
        <end position="96"/>
    </location>
</feature>
<evidence type="ECO:0000256" key="9">
    <source>
        <dbReference type="ARBA" id="ARBA00022827"/>
    </source>
</evidence>
<dbReference type="FunFam" id="3.10.120.10:FF:000002">
    <property type="entry name" value="Cytochrome b5 type B"/>
    <property type="match status" value="1"/>
</dbReference>
<dbReference type="InterPro" id="IPR017927">
    <property type="entry name" value="FAD-bd_FR_type"/>
</dbReference>
<feature type="domain" description="FAD-binding FR-type" evidence="18">
    <location>
        <begin position="236"/>
        <end position="340"/>
    </location>
</feature>
<feature type="binding site" evidence="15">
    <location>
        <position position="357"/>
    </location>
    <ligand>
        <name>FAD</name>
        <dbReference type="ChEBI" id="CHEBI:57692"/>
    </ligand>
</feature>
<name>A0A6A6B2E7_9PEZI</name>
<evidence type="ECO:0000256" key="14">
    <source>
        <dbReference type="ARBA" id="ARBA00023136"/>
    </source>
</evidence>
<dbReference type="Pfam" id="PF00175">
    <property type="entry name" value="NAD_binding_1"/>
    <property type="match status" value="1"/>
</dbReference>
<dbReference type="GO" id="GO:0005741">
    <property type="term" value="C:mitochondrial outer membrane"/>
    <property type="evidence" value="ECO:0007669"/>
    <property type="project" value="UniProtKB-SubCell"/>
</dbReference>
<dbReference type="GO" id="GO:0016491">
    <property type="term" value="F:oxidoreductase activity"/>
    <property type="evidence" value="ECO:0007669"/>
    <property type="project" value="UniProtKB-KW"/>
</dbReference>
<reference evidence="19" key="1">
    <citation type="journal article" date="2020" name="Stud. Mycol.">
        <title>101 Dothideomycetes genomes: a test case for predicting lifestyles and emergence of pathogens.</title>
        <authorList>
            <person name="Haridas S."/>
            <person name="Albert R."/>
            <person name="Binder M."/>
            <person name="Bloem J."/>
            <person name="Labutti K."/>
            <person name="Salamov A."/>
            <person name="Andreopoulos B."/>
            <person name="Baker S."/>
            <person name="Barry K."/>
            <person name="Bills G."/>
            <person name="Bluhm B."/>
            <person name="Cannon C."/>
            <person name="Castanera R."/>
            <person name="Culley D."/>
            <person name="Daum C."/>
            <person name="Ezra D."/>
            <person name="Gonzalez J."/>
            <person name="Henrissat B."/>
            <person name="Kuo A."/>
            <person name="Liang C."/>
            <person name="Lipzen A."/>
            <person name="Lutzoni F."/>
            <person name="Magnuson J."/>
            <person name="Mondo S."/>
            <person name="Nolan M."/>
            <person name="Ohm R."/>
            <person name="Pangilinan J."/>
            <person name="Park H.-J."/>
            <person name="Ramirez L."/>
            <person name="Alfaro M."/>
            <person name="Sun H."/>
            <person name="Tritt A."/>
            <person name="Yoshinaga Y."/>
            <person name="Zwiers L.-H."/>
            <person name="Turgeon B."/>
            <person name="Goodwin S."/>
            <person name="Spatafora J."/>
            <person name="Crous P."/>
            <person name="Grigoriev I."/>
        </authorList>
    </citation>
    <scope>NUCLEOTIDE SEQUENCE</scope>
    <source>
        <strain evidence="19">CBS 121167</strain>
    </source>
</reference>
<dbReference type="PANTHER" id="PTHR19370">
    <property type="entry name" value="NADH-CYTOCHROME B5 REDUCTASE"/>
    <property type="match status" value="1"/>
</dbReference>
<comment type="similarity">
    <text evidence="16">Belongs to the cytochrome b5 family.</text>
</comment>
<comment type="similarity">
    <text evidence="3">Belongs to the flavoprotein pyridine nucleotide cytochrome reductase family.</text>
</comment>
<dbReference type="InterPro" id="IPR017938">
    <property type="entry name" value="Riboflavin_synthase-like_b-brl"/>
</dbReference>
<dbReference type="SUPFAM" id="SSF55856">
    <property type="entry name" value="Cytochrome b5-like heme/steroid binding domain"/>
    <property type="match status" value="1"/>
</dbReference>
<proteinExistence type="inferred from homology"/>
<evidence type="ECO:0000256" key="16">
    <source>
        <dbReference type="RuleBase" id="RU362121"/>
    </source>
</evidence>
<evidence type="ECO:0000256" key="12">
    <source>
        <dbReference type="ARBA" id="ARBA00023004"/>
    </source>
</evidence>
<dbReference type="InterPro" id="IPR001709">
    <property type="entry name" value="Flavoprot_Pyr_Nucl_cyt_Rdtase"/>
</dbReference>
<dbReference type="PROSITE" id="PS50255">
    <property type="entry name" value="CYTOCHROME_B5_2"/>
    <property type="match status" value="1"/>
</dbReference>
<keyword evidence="10" id="KW-1133">Transmembrane helix</keyword>
<evidence type="ECO:0000256" key="3">
    <source>
        <dbReference type="ARBA" id="ARBA00006105"/>
    </source>
</evidence>
<dbReference type="PROSITE" id="PS00191">
    <property type="entry name" value="CYTOCHROME_B5_1"/>
    <property type="match status" value="1"/>
</dbReference>
<evidence type="ECO:0000256" key="4">
    <source>
        <dbReference type="ARBA" id="ARBA00022617"/>
    </source>
</evidence>
<feature type="binding site" evidence="15">
    <location>
        <position position="290"/>
    </location>
    <ligand>
        <name>FAD</name>
        <dbReference type="ChEBI" id="CHEBI:57692"/>
    </ligand>
</feature>
<keyword evidence="4 16" id="KW-0349">Heme</keyword>
<evidence type="ECO:0000256" key="11">
    <source>
        <dbReference type="ARBA" id="ARBA00023002"/>
    </source>
</evidence>
<dbReference type="PROSITE" id="PS51384">
    <property type="entry name" value="FAD_FR"/>
    <property type="match status" value="1"/>
</dbReference>
<evidence type="ECO:0000256" key="7">
    <source>
        <dbReference type="ARBA" id="ARBA00022723"/>
    </source>
</evidence>
<organism evidence="19 20">
    <name type="scientific">Aplosporella prunicola CBS 121167</name>
    <dbReference type="NCBI Taxonomy" id="1176127"/>
    <lineage>
        <taxon>Eukaryota</taxon>
        <taxon>Fungi</taxon>
        <taxon>Dikarya</taxon>
        <taxon>Ascomycota</taxon>
        <taxon>Pezizomycotina</taxon>
        <taxon>Dothideomycetes</taxon>
        <taxon>Dothideomycetes incertae sedis</taxon>
        <taxon>Botryosphaeriales</taxon>
        <taxon>Aplosporellaceae</taxon>
        <taxon>Aplosporella</taxon>
    </lineage>
</organism>
<dbReference type="AlphaFoldDB" id="A0A6A6B2E7"/>
<evidence type="ECO:0000256" key="1">
    <source>
        <dbReference type="ARBA" id="ARBA00001974"/>
    </source>
</evidence>
<dbReference type="SUPFAM" id="SSF52343">
    <property type="entry name" value="Ferredoxin reductase-like, C-terminal NADP-linked domain"/>
    <property type="match status" value="1"/>
</dbReference>
<dbReference type="Gene3D" id="3.40.50.80">
    <property type="entry name" value="Nucleotide-binding domain of ferredoxin-NADP reductase (FNR) module"/>
    <property type="match status" value="1"/>
</dbReference>
<evidence type="ECO:0000259" key="17">
    <source>
        <dbReference type="PROSITE" id="PS50255"/>
    </source>
</evidence>
<keyword evidence="9 15" id="KW-0274">FAD</keyword>
<protein>
    <recommendedName>
        <fullName evidence="21">Cytochrome b5 heme-binding domain-containing protein</fullName>
    </recommendedName>
</protein>
<evidence type="ECO:0008006" key="21">
    <source>
        <dbReference type="Google" id="ProtNLM"/>
    </source>
</evidence>
<evidence type="ECO:0000313" key="19">
    <source>
        <dbReference type="EMBL" id="KAF2138382.1"/>
    </source>
</evidence>
<feature type="binding site" evidence="15">
    <location>
        <position position="288"/>
    </location>
    <ligand>
        <name>FAD</name>
        <dbReference type="ChEBI" id="CHEBI:57692"/>
    </ligand>
</feature>
<dbReference type="EMBL" id="ML995497">
    <property type="protein sequence ID" value="KAF2138382.1"/>
    <property type="molecule type" value="Genomic_DNA"/>
</dbReference>
<dbReference type="PRINTS" id="PR00406">
    <property type="entry name" value="CYTB5RDTASE"/>
</dbReference>
<dbReference type="SMART" id="SM01117">
    <property type="entry name" value="Cyt-b5"/>
    <property type="match status" value="1"/>
</dbReference>
<dbReference type="PRINTS" id="PR00363">
    <property type="entry name" value="CYTOCHROMEB5"/>
</dbReference>
<dbReference type="PANTHER" id="PTHR19370:SF178">
    <property type="entry name" value="CYTOCHROME-B5 REDUCTASE"/>
    <property type="match status" value="1"/>
</dbReference>
<dbReference type="InterPro" id="IPR001199">
    <property type="entry name" value="Cyt_B5-like_heme/steroid-bd"/>
</dbReference>
<dbReference type="PRINTS" id="PR00371">
    <property type="entry name" value="FPNCR"/>
</dbReference>
<accession>A0A6A6B2E7</accession>
<feature type="binding site" evidence="15">
    <location>
        <position position="305"/>
    </location>
    <ligand>
        <name>FAD</name>
        <dbReference type="ChEBI" id="CHEBI:57692"/>
    </ligand>
</feature>
<keyword evidence="5 15" id="KW-0285">Flavoprotein</keyword>
<dbReference type="GO" id="GO:0005783">
    <property type="term" value="C:endoplasmic reticulum"/>
    <property type="evidence" value="ECO:0007669"/>
    <property type="project" value="TreeGrafter"/>
</dbReference>
<dbReference type="OrthoDB" id="432685at2759"/>
<dbReference type="InterPro" id="IPR001433">
    <property type="entry name" value="OxRdtase_FAD/NAD-bd"/>
</dbReference>
<keyword evidence="6" id="KW-0812">Transmembrane</keyword>
<dbReference type="CDD" id="cd06183">
    <property type="entry name" value="cyt_b5_reduct_like"/>
    <property type="match status" value="1"/>
</dbReference>
<dbReference type="InterPro" id="IPR036400">
    <property type="entry name" value="Cyt_B5-like_heme/steroid_sf"/>
</dbReference>
<keyword evidence="12 16" id="KW-0408">Iron</keyword>
<gene>
    <name evidence="19" type="ORF">K452DRAFT_353213</name>
</gene>
<comment type="subcellular location">
    <subcellularLocation>
        <location evidence="2">Mitochondrion outer membrane</location>
        <topology evidence="2">Single-pass membrane protein</topology>
    </subcellularLocation>
</comment>
<dbReference type="Pfam" id="PF00970">
    <property type="entry name" value="FAD_binding_6"/>
    <property type="match status" value="1"/>
</dbReference>
<evidence type="ECO:0000256" key="6">
    <source>
        <dbReference type="ARBA" id="ARBA00022692"/>
    </source>
</evidence>
<dbReference type="InterPro" id="IPR018506">
    <property type="entry name" value="Cyt_B5_heme-BS"/>
</dbReference>
<dbReference type="FunFam" id="3.40.50.80:FF:000019">
    <property type="entry name" value="NADH-cytochrome b5 reductase"/>
    <property type="match status" value="1"/>
</dbReference>
<evidence type="ECO:0000313" key="20">
    <source>
        <dbReference type="Proteomes" id="UP000799438"/>
    </source>
</evidence>
<dbReference type="Pfam" id="PF00173">
    <property type="entry name" value="Cyt-b5"/>
    <property type="match status" value="1"/>
</dbReference>
<dbReference type="InterPro" id="IPR008333">
    <property type="entry name" value="Cbr1-like_FAD-bd_dom"/>
</dbReference>
<dbReference type="Gene3D" id="2.40.30.10">
    <property type="entry name" value="Translation factors"/>
    <property type="match status" value="1"/>
</dbReference>
<evidence type="ECO:0000256" key="5">
    <source>
        <dbReference type="ARBA" id="ARBA00022630"/>
    </source>
</evidence>
<dbReference type="Proteomes" id="UP000799438">
    <property type="component" value="Unassembled WGS sequence"/>
</dbReference>
<keyword evidence="13" id="KW-0520">NAD</keyword>
<keyword evidence="11" id="KW-0560">Oxidoreductase</keyword>
<keyword evidence="8" id="KW-0496">Mitochondrion</keyword>
<dbReference type="GeneID" id="54303320"/>
<dbReference type="InterPro" id="IPR001834">
    <property type="entry name" value="CBR-like"/>
</dbReference>
<keyword evidence="7 16" id="KW-0479">Metal-binding</keyword>
<keyword evidence="8" id="KW-1000">Mitochondrion outer membrane</keyword>
<comment type="cofactor">
    <cofactor evidence="1 15">
        <name>FAD</name>
        <dbReference type="ChEBI" id="CHEBI:57692"/>
    </cofactor>
</comment>
<evidence type="ECO:0000256" key="8">
    <source>
        <dbReference type="ARBA" id="ARBA00022787"/>
    </source>
</evidence>
<dbReference type="InterPro" id="IPR039261">
    <property type="entry name" value="FNR_nucleotide-bd"/>
</dbReference>
<sequence>MESVPETKELKAQWNTEKELQQFTASDVAAHKSRNDMWIVIHGKVFDVTKYLDDHPGGVDTIAEVAGGDATAAFEDVGHSEDATEIMQPFLIGTMKDAQAYVRPQAVRLVKKEPQAAPVVPESHAVRNTALGVVALGAAGSVVLSRTGAAVPLQDALSSLPSLSPTWLPKISLPKGGFANGFIVASAVSLAVGSIVAHKLNQMTEIEHGFTKYPPHIKSKRISVAPRPVAGFLAPKEYKKLKLVRKDTLAPNVYRFVFELPTPQTVLGLPIGQHVAIKAQVGETAVTRSYTPTSNNKDLGRLELVIRCYPDGLLTGKYLAHLNVGDEVEFRGPKGAMRYRKGWAKRIGMIAGGTGITPMYQVIRAICEDERDTTEIRLIYANRSEGDILLRKELETFARRYPKNFRMWYMLDQAPEGWEYGTGYVTAEVMREHLHPAGEDSKVMLCGPPGMVNAAKGALVGMGFQAPGAVAKITDQIFCF</sequence>
<keyword evidence="14" id="KW-0472">Membrane</keyword>
<dbReference type="Gene3D" id="3.10.120.10">
    <property type="entry name" value="Cytochrome b5-like heme/steroid binding domain"/>
    <property type="match status" value="1"/>
</dbReference>
<evidence type="ECO:0000256" key="10">
    <source>
        <dbReference type="ARBA" id="ARBA00022989"/>
    </source>
</evidence>